<reference evidence="3" key="1">
    <citation type="submission" date="2011-09" db="EMBL/GenBank/DDBJ databases">
        <title>Complete sequence of Halovivax ruber XH-70.</title>
        <authorList>
            <consortium name="US DOE Joint Genome Institute"/>
            <person name="Lucas S."/>
            <person name="Han J."/>
            <person name="Lapidus A."/>
            <person name="Cheng J.-F."/>
            <person name="Goodwin L."/>
            <person name="Pitluck S."/>
            <person name="Peters L."/>
            <person name="Mikhailova N."/>
            <person name="Davenport K."/>
            <person name="Detter J.C."/>
            <person name="Han C."/>
            <person name="Tapia R."/>
            <person name="Land M."/>
            <person name="Hauser L."/>
            <person name="Kyrpides N."/>
            <person name="Ivanova N."/>
            <person name="Pagani I."/>
            <person name="Sproer C."/>
            <person name="Anderson I."/>
            <person name="Woyke T."/>
        </authorList>
    </citation>
    <scope>NUCLEOTIDE SEQUENCE</scope>
    <source>
        <strain evidence="3">XH-70</strain>
    </source>
</reference>
<keyword evidence="2" id="KW-0812">Transmembrane</keyword>
<feature type="transmembrane region" description="Helical" evidence="2">
    <location>
        <begin position="59"/>
        <end position="89"/>
    </location>
</feature>
<keyword evidence="2" id="KW-1133">Transmembrane helix</keyword>
<organism evidence="3 4">
    <name type="scientific">Halovivax ruber (strain DSM 18193 / JCM 13892 / XH-70)</name>
    <dbReference type="NCBI Taxonomy" id="797302"/>
    <lineage>
        <taxon>Archaea</taxon>
        <taxon>Methanobacteriati</taxon>
        <taxon>Methanobacteriota</taxon>
        <taxon>Stenosarchaea group</taxon>
        <taxon>Halobacteria</taxon>
        <taxon>Halobacteriales</taxon>
        <taxon>Natrialbaceae</taxon>
        <taxon>Halovivax</taxon>
    </lineage>
</organism>
<evidence type="ECO:0000313" key="4">
    <source>
        <dbReference type="Proteomes" id="UP000010846"/>
    </source>
</evidence>
<accession>L0IG33</accession>
<keyword evidence="4" id="KW-1185">Reference proteome</keyword>
<proteinExistence type="predicted"/>
<evidence type="ECO:0000256" key="2">
    <source>
        <dbReference type="SAM" id="Phobius"/>
    </source>
</evidence>
<dbReference type="EMBL" id="CP003050">
    <property type="protein sequence ID" value="AGB16932.1"/>
    <property type="molecule type" value="Genomic_DNA"/>
</dbReference>
<dbReference type="HOGENOM" id="CLU_150440_0_0_2"/>
<dbReference type="Proteomes" id="UP000010846">
    <property type="component" value="Chromosome"/>
</dbReference>
<sequence>MTSEELDATSSSGDDGDRRPGDDVESRAGGEPSDDQRGAVDRVRGAVFRVRTQPGPHRVAIVVAVVVGLGLAWFHWLGLLFGGMLVGFVARTFRRALLAGLGFGVVVLAVFAVTVAGSLGQTLAMTPPIFLTIGAALGLPTFGALVRGVV</sequence>
<dbReference type="eggNOG" id="arCOG11494">
    <property type="taxonomic scope" value="Archaea"/>
</dbReference>
<feature type="compositionally biased region" description="Basic and acidic residues" evidence="1">
    <location>
        <begin position="15"/>
        <end position="38"/>
    </location>
</feature>
<keyword evidence="2" id="KW-0472">Membrane</keyword>
<dbReference type="AlphaFoldDB" id="L0IG33"/>
<evidence type="ECO:0000256" key="1">
    <source>
        <dbReference type="SAM" id="MobiDB-lite"/>
    </source>
</evidence>
<dbReference type="KEGG" id="hru:Halru_2347"/>
<name>L0IG33_HALRX</name>
<feature type="transmembrane region" description="Helical" evidence="2">
    <location>
        <begin position="129"/>
        <end position="149"/>
    </location>
</feature>
<gene>
    <name evidence="3" type="ordered locus">Halru_2347</name>
</gene>
<feature type="transmembrane region" description="Helical" evidence="2">
    <location>
        <begin position="96"/>
        <end position="117"/>
    </location>
</feature>
<dbReference type="GeneID" id="14376855"/>
<dbReference type="STRING" id="797302.Halru_2347"/>
<evidence type="ECO:0000313" key="3">
    <source>
        <dbReference type="EMBL" id="AGB16932.1"/>
    </source>
</evidence>
<protein>
    <submittedName>
        <fullName evidence="3">Uncharacterized protein</fullName>
    </submittedName>
</protein>
<dbReference type="RefSeq" id="WP_015301537.1">
    <property type="nucleotide sequence ID" value="NC_019964.1"/>
</dbReference>
<feature type="region of interest" description="Disordered" evidence="1">
    <location>
        <begin position="1"/>
        <end position="38"/>
    </location>
</feature>
<dbReference type="OrthoDB" id="206232at2157"/>